<evidence type="ECO:0000256" key="3">
    <source>
        <dbReference type="ARBA" id="ARBA00023140"/>
    </source>
</evidence>
<evidence type="ECO:0000259" key="5">
    <source>
        <dbReference type="Pfam" id="PF01575"/>
    </source>
</evidence>
<dbReference type="Gene3D" id="3.10.129.10">
    <property type="entry name" value="Hotdog Thioesterase"/>
    <property type="match status" value="2"/>
</dbReference>
<sequence>MTVDVKKALNHKIKTIEYNLTRKDVALYAISLGCGRKNLKFVYEGSHDFSALPTIGVIFPGQMIVDVISEGIDGLEFDPMMLLHGEQELEILNEIPVEGVFVTESKITNLYDKGKGALLILQCITSEKSSGKPIFKNVFSFFIRGIGGFGGDRGPNEKAISIPKDRAPDAISRQSTSEDQAVIYRLAGGDLNPLHIDPEMSKIGGFKVPILHGLCTYGIASRGVLEHFCDNDPSRLKSIKTRFTKHVYPGETIETEMWKINPTTVLFQSKTNRDGSYVLSAGLAIIDPVKKGSL</sequence>
<evidence type="ECO:0000313" key="8">
    <source>
        <dbReference type="Proteomes" id="UP001344447"/>
    </source>
</evidence>
<dbReference type="EMBL" id="JAVFKY010000001">
    <property type="protein sequence ID" value="KAK5582960.1"/>
    <property type="molecule type" value="Genomic_DNA"/>
</dbReference>
<evidence type="ECO:0000256" key="2">
    <source>
        <dbReference type="ARBA" id="ARBA00006484"/>
    </source>
</evidence>
<dbReference type="Proteomes" id="UP001344447">
    <property type="component" value="Unassembled WGS sequence"/>
</dbReference>
<comment type="subcellular location">
    <subcellularLocation>
        <location evidence="1">Peroxisome</location>
    </subcellularLocation>
</comment>
<dbReference type="AlphaFoldDB" id="A0AAN7UAQ2"/>
<protein>
    <submittedName>
        <fullName evidence="7">Uncharacterized protein</fullName>
    </submittedName>
</protein>
<evidence type="ECO:0000313" key="7">
    <source>
        <dbReference type="EMBL" id="KAK5582960.1"/>
    </source>
</evidence>
<dbReference type="GO" id="GO:0006635">
    <property type="term" value="P:fatty acid beta-oxidation"/>
    <property type="evidence" value="ECO:0007669"/>
    <property type="project" value="TreeGrafter"/>
</dbReference>
<reference evidence="7 8" key="1">
    <citation type="submission" date="2023-11" db="EMBL/GenBank/DDBJ databases">
        <title>Dfirmibasis_genome.</title>
        <authorList>
            <person name="Edelbroek B."/>
            <person name="Kjellin J."/>
            <person name="Jerlstrom-Hultqvist J."/>
            <person name="Soderbom F."/>
        </authorList>
    </citation>
    <scope>NUCLEOTIDE SEQUENCE [LARGE SCALE GENOMIC DNA]</scope>
    <source>
        <strain evidence="7 8">TNS-C-14</strain>
    </source>
</reference>
<dbReference type="InterPro" id="IPR054357">
    <property type="entry name" value="MFE-2_N"/>
</dbReference>
<feature type="domain" description="Peroxisomal multifunctional enzyme type 2-like N-terminal" evidence="6">
    <location>
        <begin position="18"/>
        <end position="145"/>
    </location>
</feature>
<comment type="similarity">
    <text evidence="2">Belongs to the short-chain dehydrogenases/reductases (SDR) family.</text>
</comment>
<name>A0AAN7UAQ2_9MYCE</name>
<dbReference type="PANTHER" id="PTHR13078:SF56">
    <property type="entry name" value="PEROXISOMAL MULTIFUNCTIONAL ENZYME TYPE 2"/>
    <property type="match status" value="1"/>
</dbReference>
<dbReference type="PANTHER" id="PTHR13078">
    <property type="entry name" value="PEROXISOMAL MULTIFUNCTIONAL ENZYME TYPE 2-RELATED"/>
    <property type="match status" value="1"/>
</dbReference>
<dbReference type="Pfam" id="PF01575">
    <property type="entry name" value="MaoC_dehydratas"/>
    <property type="match status" value="1"/>
</dbReference>
<dbReference type="GO" id="GO:0005777">
    <property type="term" value="C:peroxisome"/>
    <property type="evidence" value="ECO:0007669"/>
    <property type="project" value="UniProtKB-SubCell"/>
</dbReference>
<dbReference type="SUPFAM" id="SSF54637">
    <property type="entry name" value="Thioesterase/thiol ester dehydrase-isomerase"/>
    <property type="match status" value="2"/>
</dbReference>
<keyword evidence="3" id="KW-0576">Peroxisome</keyword>
<dbReference type="GO" id="GO:0003857">
    <property type="term" value="F:(3S)-3-hydroxyacyl-CoA dehydrogenase (NAD+) activity"/>
    <property type="evidence" value="ECO:0007669"/>
    <property type="project" value="TreeGrafter"/>
</dbReference>
<evidence type="ECO:0000256" key="1">
    <source>
        <dbReference type="ARBA" id="ARBA00004275"/>
    </source>
</evidence>
<dbReference type="FunFam" id="3.10.129.10:FF:000013">
    <property type="entry name" value="Peroxisomal multifunctional enzyme type 2"/>
    <property type="match status" value="1"/>
</dbReference>
<evidence type="ECO:0000259" key="6">
    <source>
        <dbReference type="Pfam" id="PF22622"/>
    </source>
</evidence>
<dbReference type="GO" id="GO:0044594">
    <property type="term" value="F:17-beta-hydroxysteroid dehydrogenase (NAD+) activity"/>
    <property type="evidence" value="ECO:0007669"/>
    <property type="project" value="TreeGrafter"/>
</dbReference>
<dbReference type="CDD" id="cd03448">
    <property type="entry name" value="HDE_HSD"/>
    <property type="match status" value="1"/>
</dbReference>
<feature type="domain" description="MaoC-like" evidence="5">
    <location>
        <begin position="165"/>
        <end position="270"/>
    </location>
</feature>
<gene>
    <name evidence="7" type="ORF">RB653_004550</name>
</gene>
<dbReference type="InterPro" id="IPR002539">
    <property type="entry name" value="MaoC-like_dom"/>
</dbReference>
<keyword evidence="4" id="KW-0456">Lyase</keyword>
<proteinExistence type="inferred from homology"/>
<organism evidence="7 8">
    <name type="scientific">Dictyostelium firmibasis</name>
    <dbReference type="NCBI Taxonomy" id="79012"/>
    <lineage>
        <taxon>Eukaryota</taxon>
        <taxon>Amoebozoa</taxon>
        <taxon>Evosea</taxon>
        <taxon>Eumycetozoa</taxon>
        <taxon>Dictyostelia</taxon>
        <taxon>Dictyosteliales</taxon>
        <taxon>Dictyosteliaceae</taxon>
        <taxon>Dictyostelium</taxon>
    </lineage>
</organism>
<dbReference type="Pfam" id="PF22622">
    <property type="entry name" value="MFE-2_hydrat-2_N"/>
    <property type="match status" value="1"/>
</dbReference>
<comment type="caution">
    <text evidence="7">The sequence shown here is derived from an EMBL/GenBank/DDBJ whole genome shotgun (WGS) entry which is preliminary data.</text>
</comment>
<accession>A0AAN7UAQ2</accession>
<keyword evidence="8" id="KW-1185">Reference proteome</keyword>
<dbReference type="GO" id="GO:0004300">
    <property type="term" value="F:enoyl-CoA hydratase activity"/>
    <property type="evidence" value="ECO:0007669"/>
    <property type="project" value="TreeGrafter"/>
</dbReference>
<evidence type="ECO:0000256" key="4">
    <source>
        <dbReference type="ARBA" id="ARBA00023239"/>
    </source>
</evidence>
<dbReference type="InterPro" id="IPR029069">
    <property type="entry name" value="HotDog_dom_sf"/>
</dbReference>